<feature type="chain" id="PRO_5011483154" evidence="4">
    <location>
        <begin position="20"/>
        <end position="912"/>
    </location>
</feature>
<dbReference type="InterPro" id="IPR003644">
    <property type="entry name" value="Calx_beta"/>
</dbReference>
<keyword evidence="3" id="KW-0106">Calcium</keyword>
<dbReference type="Pfam" id="PF18962">
    <property type="entry name" value="Por_Secre_tail"/>
    <property type="match status" value="1"/>
</dbReference>
<dbReference type="InterPro" id="IPR052956">
    <property type="entry name" value="Mesenchyme-surface_protein"/>
</dbReference>
<keyword evidence="1 4" id="KW-0732">Signal</keyword>
<dbReference type="AlphaFoldDB" id="A0A1G5IPI7"/>
<feature type="domain" description="Choice-of-anchor I" evidence="7">
    <location>
        <begin position="345"/>
        <end position="833"/>
    </location>
</feature>
<evidence type="ECO:0000256" key="2">
    <source>
        <dbReference type="ARBA" id="ARBA00022737"/>
    </source>
</evidence>
<organism evidence="8 9">
    <name type="scientific">Flavobacterium caeni</name>
    <dbReference type="NCBI Taxonomy" id="490189"/>
    <lineage>
        <taxon>Bacteria</taxon>
        <taxon>Pseudomonadati</taxon>
        <taxon>Bacteroidota</taxon>
        <taxon>Flavobacteriia</taxon>
        <taxon>Flavobacteriales</taxon>
        <taxon>Flavobacteriaceae</taxon>
        <taxon>Flavobacterium</taxon>
    </lineage>
</organism>
<dbReference type="Gene3D" id="2.130.10.10">
    <property type="entry name" value="YVTN repeat-like/Quinoprotein amine dehydrogenase"/>
    <property type="match status" value="1"/>
</dbReference>
<evidence type="ECO:0000313" key="8">
    <source>
        <dbReference type="EMBL" id="SCY77499.1"/>
    </source>
</evidence>
<dbReference type="STRING" id="490189.SAMN02927903_02339"/>
<dbReference type="Gene3D" id="2.60.40.2030">
    <property type="match status" value="1"/>
</dbReference>
<dbReference type="Pfam" id="PF22494">
    <property type="entry name" value="choice_anch_I"/>
    <property type="match status" value="1"/>
</dbReference>
<dbReference type="Pfam" id="PF03160">
    <property type="entry name" value="Calx-beta"/>
    <property type="match status" value="1"/>
</dbReference>
<dbReference type="SUPFAM" id="SSF50974">
    <property type="entry name" value="Nitrous oxide reductase, N-terminal domain"/>
    <property type="match status" value="1"/>
</dbReference>
<dbReference type="InterPro" id="IPR055188">
    <property type="entry name" value="Choice_anch_I"/>
</dbReference>
<keyword evidence="9" id="KW-1185">Reference proteome</keyword>
<feature type="domain" description="Calx-beta" evidence="5">
    <location>
        <begin position="223"/>
        <end position="332"/>
    </location>
</feature>
<feature type="domain" description="Secretion system C-terminal sorting" evidence="6">
    <location>
        <begin position="851"/>
        <end position="906"/>
    </location>
</feature>
<dbReference type="GO" id="GO:0016020">
    <property type="term" value="C:membrane"/>
    <property type="evidence" value="ECO:0007669"/>
    <property type="project" value="InterPro"/>
</dbReference>
<evidence type="ECO:0000259" key="6">
    <source>
        <dbReference type="Pfam" id="PF18962"/>
    </source>
</evidence>
<dbReference type="SUPFAM" id="SSF63825">
    <property type="entry name" value="YWTD domain"/>
    <property type="match status" value="1"/>
</dbReference>
<dbReference type="InterPro" id="IPR015943">
    <property type="entry name" value="WD40/YVTN_repeat-like_dom_sf"/>
</dbReference>
<sequence length="912" mass="96172">MKLKITLGLWLGLSGVCHAQLATPGDLAFVGFNADGNDDLAFVTFKDITPDTNIYFCDSEWNGTAFGTDEGDFTWNSGDQIIPAGTVVMLNNVSTGMIPSVGSIVLNNAGGLSNDDEAMFAFLGTAPRVPTTMLAAIANNATAFGSLDGTGLTAGTTAIVLPQGTDIGNYNGPRTGLTHAAYLAQLNDAAQWQVENASGNDATNGITPDLPFNGTPFAIALPTLAFAAEHTFVNENAGTISASIALSSPSMGEVTVELSVLEGIGNALAGTDFTFTPQTVTFPALSTEPIAVDIVLTDNDSGNIDKFFVLSLTDANGATIAGATQTVYVLDDENHAPTATNALDINFLTSYLVDGEGTAEIVDFDPVSKRLFVLNSTATKVHILDFSNPLAITPVQTIDMAAYGIGATSVAFKNGIVAATVESADFANGKVVLMDIDGGNISVVEAGVLPDMVTFTPDGTKVLTANEGQPNSDYTIDPEGSVSIIDVSGGLGNIHQSNVTTVNFNAFDSQIDNLRAQGIRIFGPNATVSKDFEPEYITLSEDGQTAWVTLQENNAIARIDLATQTVTDVFPLGTKDFSLAQNSVDFSDQTPEILMSTWPVKGLYMPDAMANYTANGVTYLVTANEGDAREYDALEEETKVGSGGYVLDPVVFPNAALLKKNFNLGRLAVTSQSGDTDGDGDFDEIHAFGSRSFSIWNAQTGALVFDSGDDFERITATDPVYGALFNASNDNSGFKNRSDNKGPEPEGITVAAINGATYAFITLERIGGLMVYDITDPANARFVAYKNNRTPGTTQGDLGPEGIIYISPEHSPTQKGLIVMANEVSATISAYQIENDVLGVREMVAGTNLLVYPNPVKNGKLFLSKPANAKWFDLSGRLVGQKDNASVLDVSHLAKGIYILQANAESFKIVVE</sequence>
<evidence type="ECO:0000256" key="4">
    <source>
        <dbReference type="SAM" id="SignalP"/>
    </source>
</evidence>
<dbReference type="Proteomes" id="UP000199354">
    <property type="component" value="Unassembled WGS sequence"/>
</dbReference>
<dbReference type="RefSeq" id="WP_091143897.1">
    <property type="nucleotide sequence ID" value="NZ_FMVF01000010.1"/>
</dbReference>
<dbReference type="InterPro" id="IPR026444">
    <property type="entry name" value="Secre_tail"/>
</dbReference>
<feature type="signal peptide" evidence="4">
    <location>
        <begin position="1"/>
        <end position="19"/>
    </location>
</feature>
<dbReference type="OrthoDB" id="9803927at2"/>
<evidence type="ECO:0000259" key="7">
    <source>
        <dbReference type="Pfam" id="PF22494"/>
    </source>
</evidence>
<name>A0A1G5IPI7_9FLAO</name>
<dbReference type="NCBIfam" id="NF038117">
    <property type="entry name" value="choice_anch_I"/>
    <property type="match status" value="1"/>
</dbReference>
<keyword evidence="2" id="KW-0677">Repeat</keyword>
<dbReference type="PANTHER" id="PTHR46928">
    <property type="entry name" value="MESENCHYME-SPECIFIC CELL SURFACE GLYCOPROTEIN"/>
    <property type="match status" value="1"/>
</dbReference>
<dbReference type="PANTHER" id="PTHR46928:SF1">
    <property type="entry name" value="MESENCHYME-SPECIFIC CELL SURFACE GLYCOPROTEIN"/>
    <property type="match status" value="1"/>
</dbReference>
<evidence type="ECO:0000256" key="1">
    <source>
        <dbReference type="ARBA" id="ARBA00022729"/>
    </source>
</evidence>
<dbReference type="InterPro" id="IPR038081">
    <property type="entry name" value="CalX-like_sf"/>
</dbReference>
<dbReference type="InterPro" id="IPR011045">
    <property type="entry name" value="N2O_reductase_N"/>
</dbReference>
<dbReference type="NCBIfam" id="TIGR04183">
    <property type="entry name" value="Por_Secre_tail"/>
    <property type="match status" value="1"/>
</dbReference>
<gene>
    <name evidence="8" type="ORF">SAMN02927903_02339</name>
</gene>
<dbReference type="GO" id="GO:0007154">
    <property type="term" value="P:cell communication"/>
    <property type="evidence" value="ECO:0007669"/>
    <property type="project" value="InterPro"/>
</dbReference>
<protein>
    <submittedName>
        <fullName evidence="8">Por secretion system C-terminal sorting domain-containing protein</fullName>
    </submittedName>
</protein>
<reference evidence="8 9" key="1">
    <citation type="submission" date="2016-10" db="EMBL/GenBank/DDBJ databases">
        <authorList>
            <person name="de Groot N.N."/>
        </authorList>
    </citation>
    <scope>NUCLEOTIDE SEQUENCE [LARGE SCALE GENOMIC DNA]</scope>
    <source>
        <strain evidence="8 9">CGMCC 1.7031</strain>
    </source>
</reference>
<evidence type="ECO:0000256" key="3">
    <source>
        <dbReference type="ARBA" id="ARBA00022837"/>
    </source>
</evidence>
<accession>A0A1G5IPI7</accession>
<dbReference type="SUPFAM" id="SSF141072">
    <property type="entry name" value="CalX-like"/>
    <property type="match status" value="1"/>
</dbReference>
<dbReference type="EMBL" id="FMVF01000010">
    <property type="protein sequence ID" value="SCY77499.1"/>
    <property type="molecule type" value="Genomic_DNA"/>
</dbReference>
<proteinExistence type="predicted"/>
<evidence type="ECO:0000313" key="9">
    <source>
        <dbReference type="Proteomes" id="UP000199354"/>
    </source>
</evidence>
<evidence type="ECO:0000259" key="5">
    <source>
        <dbReference type="Pfam" id="PF03160"/>
    </source>
</evidence>